<evidence type="ECO:0000313" key="3">
    <source>
        <dbReference type="EMBL" id="CBH75970.1"/>
    </source>
</evidence>
<dbReference type="GO" id="GO:0005829">
    <property type="term" value="C:cytosol"/>
    <property type="evidence" value="ECO:0007669"/>
    <property type="project" value="TreeGrafter"/>
</dbReference>
<dbReference type="SUPFAM" id="SSF52317">
    <property type="entry name" value="Class I glutamine amidotransferase-like"/>
    <property type="match status" value="1"/>
</dbReference>
<gene>
    <name evidence="3" type="primary">trpG</name>
    <name evidence="3" type="ORF">CARN1_1039</name>
</gene>
<feature type="domain" description="Glutamine amidotransferase" evidence="2">
    <location>
        <begin position="5"/>
        <end position="187"/>
    </location>
</feature>
<sequence length="192" mass="20518">MNVLFVDNYDSFSYNVVHLLASQGANVRFMHADDPALGIETLDEVDAMTIGPGPGEPQDTPMLGRLIGAAIERDLPTFGVCLGQQAIGERLGARVVHAPRPMHGKTDAIEHLERGLFVGLPNPFRATRYHSLALDPASLPTGIEVHAHSSDGVVQAIAVTGKRCFGVQFHPESVLSECGEALVANFLALASR</sequence>
<dbReference type="GO" id="GO:0016740">
    <property type="term" value="F:transferase activity"/>
    <property type="evidence" value="ECO:0007669"/>
    <property type="project" value="UniProtKB-KW"/>
</dbReference>
<dbReference type="Pfam" id="PF00117">
    <property type="entry name" value="GATase"/>
    <property type="match status" value="1"/>
</dbReference>
<evidence type="ECO:0000259" key="2">
    <source>
        <dbReference type="Pfam" id="PF00117"/>
    </source>
</evidence>
<organism evidence="3">
    <name type="scientific">mine drainage metagenome</name>
    <dbReference type="NCBI Taxonomy" id="410659"/>
    <lineage>
        <taxon>unclassified sequences</taxon>
        <taxon>metagenomes</taxon>
        <taxon>ecological metagenomes</taxon>
    </lineage>
</organism>
<name>E6PHN2_9ZZZZ</name>
<keyword evidence="3" id="KW-0456">Lyase</keyword>
<dbReference type="PANTHER" id="PTHR43418:SF4">
    <property type="entry name" value="MULTIFUNCTIONAL TRYPTOPHAN BIOSYNTHESIS PROTEIN"/>
    <property type="match status" value="1"/>
</dbReference>
<dbReference type="Gene3D" id="3.40.50.880">
    <property type="match status" value="1"/>
</dbReference>
<dbReference type="PANTHER" id="PTHR43418">
    <property type="entry name" value="MULTIFUNCTIONAL TRYPTOPHAN BIOSYNTHESIS PROTEIN-RELATED"/>
    <property type="match status" value="1"/>
</dbReference>
<dbReference type="GO" id="GO:0000162">
    <property type="term" value="P:L-tryptophan biosynthetic process"/>
    <property type="evidence" value="ECO:0007669"/>
    <property type="project" value="TreeGrafter"/>
</dbReference>
<dbReference type="GO" id="GO:0004049">
    <property type="term" value="F:anthranilate synthase activity"/>
    <property type="evidence" value="ECO:0007669"/>
    <property type="project" value="UniProtKB-EC"/>
</dbReference>
<dbReference type="PRINTS" id="PR00099">
    <property type="entry name" value="CPSGATASE"/>
</dbReference>
<dbReference type="InterPro" id="IPR050472">
    <property type="entry name" value="Anth_synth/Amidotransfase"/>
</dbReference>
<dbReference type="PRINTS" id="PR00097">
    <property type="entry name" value="ANTSNTHASEII"/>
</dbReference>
<dbReference type="InterPro" id="IPR029062">
    <property type="entry name" value="Class_I_gatase-like"/>
</dbReference>
<dbReference type="EC" id="4.1.3.27" evidence="3"/>
<protein>
    <submittedName>
        <fullName evidence="3">Anthranilate synthase component II (Glutamine amido-transferase)</fullName>
        <ecNumber evidence="3">4.1.3.27</ecNumber>
    </submittedName>
</protein>
<dbReference type="InterPro" id="IPR017926">
    <property type="entry name" value="GATASE"/>
</dbReference>
<proteinExistence type="predicted"/>
<dbReference type="NCBIfam" id="TIGR00566">
    <property type="entry name" value="trpG_papA"/>
    <property type="match status" value="1"/>
</dbReference>
<dbReference type="PROSITE" id="PS51273">
    <property type="entry name" value="GATASE_TYPE_1"/>
    <property type="match status" value="1"/>
</dbReference>
<keyword evidence="3" id="KW-0808">Transferase</keyword>
<reference evidence="3" key="1">
    <citation type="submission" date="2009-10" db="EMBL/GenBank/DDBJ databases">
        <title>Diversity of trophic interactions inside an arsenic-rich microbial ecosystem.</title>
        <authorList>
            <person name="Bertin P.N."/>
            <person name="Heinrich-Salmeron A."/>
            <person name="Pelletier E."/>
            <person name="Goulhen-Chollet F."/>
            <person name="Arsene-Ploetze F."/>
            <person name="Gallien S."/>
            <person name="Calteau A."/>
            <person name="Vallenet D."/>
            <person name="Casiot C."/>
            <person name="Chane-Woon-Ming B."/>
            <person name="Giloteaux L."/>
            <person name="Barakat M."/>
            <person name="Bonnefoy V."/>
            <person name="Bruneel O."/>
            <person name="Chandler M."/>
            <person name="Cleiss J."/>
            <person name="Duran R."/>
            <person name="Elbaz-Poulichet F."/>
            <person name="Fonknechten N."/>
            <person name="Lauga B."/>
            <person name="Mornico D."/>
            <person name="Ortet P."/>
            <person name="Schaeffer C."/>
            <person name="Siguier P."/>
            <person name="Alexander Thil Smith A."/>
            <person name="Van Dorsselaer A."/>
            <person name="Weissenbach J."/>
            <person name="Medigue C."/>
            <person name="Le Paslier D."/>
        </authorList>
    </citation>
    <scope>NUCLEOTIDE SEQUENCE</scope>
</reference>
<dbReference type="InterPro" id="IPR006221">
    <property type="entry name" value="TrpG/PapA_dom"/>
</dbReference>
<dbReference type="EMBL" id="CABL01000018">
    <property type="protein sequence ID" value="CBH75970.1"/>
    <property type="molecule type" value="Genomic_DNA"/>
</dbReference>
<dbReference type="CDD" id="cd01743">
    <property type="entry name" value="GATase1_Anthranilate_Synthase"/>
    <property type="match status" value="1"/>
</dbReference>
<comment type="caution">
    <text evidence="3">The sequence shown here is derived from an EMBL/GenBank/DDBJ whole genome shotgun (WGS) entry which is preliminary data.</text>
</comment>
<dbReference type="AlphaFoldDB" id="E6PHN2"/>
<accession>E6PHN2</accession>
<dbReference type="PRINTS" id="PR00096">
    <property type="entry name" value="GATASE"/>
</dbReference>
<keyword evidence="1" id="KW-0315">Glutamine amidotransferase</keyword>
<evidence type="ECO:0000256" key="1">
    <source>
        <dbReference type="ARBA" id="ARBA00022962"/>
    </source>
</evidence>